<feature type="coiled-coil region" evidence="1">
    <location>
        <begin position="144"/>
        <end position="172"/>
    </location>
</feature>
<accession>A0A9Q0R9B3</accession>
<name>A0A9Q0R9B3_ANAIG</name>
<proteinExistence type="predicted"/>
<evidence type="ECO:0000313" key="3">
    <source>
        <dbReference type="Proteomes" id="UP001149090"/>
    </source>
</evidence>
<dbReference type="Proteomes" id="UP001149090">
    <property type="component" value="Unassembled WGS sequence"/>
</dbReference>
<dbReference type="AlphaFoldDB" id="A0A9Q0R9B3"/>
<reference evidence="2" key="1">
    <citation type="submission" date="2022-10" db="EMBL/GenBank/DDBJ databases">
        <title>Novel sulphate-reducing endosymbionts in the free-living metamonad Anaeramoeba.</title>
        <authorList>
            <person name="Jerlstrom-Hultqvist J."/>
            <person name="Cepicka I."/>
            <person name="Gallot-Lavallee L."/>
            <person name="Salas-Leiva D."/>
            <person name="Curtis B.A."/>
            <person name="Zahonova K."/>
            <person name="Pipaliya S."/>
            <person name="Dacks J."/>
            <person name="Roger A.J."/>
        </authorList>
    </citation>
    <scope>NUCLEOTIDE SEQUENCE</scope>
    <source>
        <strain evidence="2">BMAN</strain>
    </source>
</reference>
<dbReference type="OMA" id="SSEHIFM"/>
<keyword evidence="2" id="KW-0969">Cilium</keyword>
<dbReference type="PANTHER" id="PTHR21683">
    <property type="entry name" value="COILED-COIL DOMAIN-CONTAINING PROTEIN 42 LIKE-2-LIKE-RELATED"/>
    <property type="match status" value="1"/>
</dbReference>
<keyword evidence="1" id="KW-0175">Coiled coil</keyword>
<comment type="caution">
    <text evidence="2">The sequence shown here is derived from an EMBL/GenBank/DDBJ whole genome shotgun (WGS) entry which is preliminary data.</text>
</comment>
<protein>
    <submittedName>
        <fullName evidence="2">Cilia and flagella associated protein</fullName>
    </submittedName>
</protein>
<dbReference type="EMBL" id="JAPDFW010000086">
    <property type="protein sequence ID" value="KAJ5071681.1"/>
    <property type="molecule type" value="Genomic_DNA"/>
</dbReference>
<dbReference type="InterPro" id="IPR051147">
    <property type="entry name" value="CFAP_domain-containing"/>
</dbReference>
<dbReference type="PANTHER" id="PTHR21683:SF3">
    <property type="entry name" value="CILIA AND FLAGELLA ASSOCIATED PROTEIN 100"/>
    <property type="match status" value="1"/>
</dbReference>
<sequence>MESKNIFLIQNIQQTNQEIKLINKQIEKLEREIEFENQDLKPNLKRLEMKIKENLEEILEIEKEKNNMKKDEFLKEMEILEEKITDFFISIGFDNETQTQSLQMLLQIEKKVEKILSSLSKLPQNRINKSIKFQLSERRRTERILNLEIQKKQQEERNKRALERSKNFQTKQIKKPQMFRTFLIKKNKKEKEIDQEIIKKKKERRIEEEKFLFSQ</sequence>
<keyword evidence="3" id="KW-1185">Reference proteome</keyword>
<keyword evidence="2" id="KW-0966">Cell projection</keyword>
<keyword evidence="2" id="KW-0282">Flagellum</keyword>
<dbReference type="OrthoDB" id="10264063at2759"/>
<organism evidence="2 3">
    <name type="scientific">Anaeramoeba ignava</name>
    <name type="common">Anaerobic marine amoeba</name>
    <dbReference type="NCBI Taxonomy" id="1746090"/>
    <lineage>
        <taxon>Eukaryota</taxon>
        <taxon>Metamonada</taxon>
        <taxon>Anaeramoebidae</taxon>
        <taxon>Anaeramoeba</taxon>
    </lineage>
</organism>
<evidence type="ECO:0000313" key="2">
    <source>
        <dbReference type="EMBL" id="KAJ5071681.1"/>
    </source>
</evidence>
<evidence type="ECO:0000256" key="1">
    <source>
        <dbReference type="SAM" id="Coils"/>
    </source>
</evidence>
<feature type="coiled-coil region" evidence="1">
    <location>
        <begin position="9"/>
        <end position="83"/>
    </location>
</feature>
<gene>
    <name evidence="2" type="ORF">M0811_10090</name>
</gene>